<evidence type="ECO:0000256" key="1">
    <source>
        <dbReference type="SAM" id="Phobius"/>
    </source>
</evidence>
<organism evidence="3 4">
    <name type="scientific">Candidatus Phytoplasma bonamiae</name>
    <dbReference type="NCBI Taxonomy" id="2982626"/>
    <lineage>
        <taxon>Bacteria</taxon>
        <taxon>Bacillati</taxon>
        <taxon>Mycoplasmatota</taxon>
        <taxon>Mollicutes</taxon>
        <taxon>Acholeplasmatales</taxon>
        <taxon>Acholeplasmataceae</taxon>
        <taxon>Candidatus Phytoplasma</taxon>
        <taxon>16SrII (Peanut WB group)</taxon>
    </lineage>
</organism>
<feature type="transmembrane region" description="Helical" evidence="1">
    <location>
        <begin position="6"/>
        <end position="24"/>
    </location>
</feature>
<evidence type="ECO:0000313" key="3">
    <source>
        <dbReference type="EMBL" id="MDO8064323.1"/>
    </source>
</evidence>
<accession>A0ABT9D4F6</accession>
<comment type="caution">
    <text evidence="3">The sequence shown here is derived from an EMBL/GenBank/DDBJ whole genome shotgun (WGS) entry which is preliminary data.</text>
</comment>
<protein>
    <recommendedName>
        <fullName evidence="2">Sequence-variable mosaic (SVM) signal sequence domain-containing protein</fullName>
    </recommendedName>
</protein>
<sequence>MFKLSIQVKIISICLLSLMGLFLMNNKIKAMNNNDDPGTSNNTYDYLGEYRKYHNLLLEQRTKSQEVIDALEHQVSEDDKKVLFEQLETIHKQIILTQQTHLNIQQQITNKLIFLNRIKILEKHHSLLMQEMIEIINNTPLYASEEQINLLRNKQIIINQNQENINQILDRIKNQPPIPKINNLPHNNTSQKH</sequence>
<keyword evidence="1" id="KW-0472">Membrane</keyword>
<proteinExistence type="predicted"/>
<feature type="domain" description="Sequence-variable mosaic (SVM) signal sequence" evidence="2">
    <location>
        <begin position="1"/>
        <end position="31"/>
    </location>
</feature>
<keyword evidence="1" id="KW-1133">Transmembrane helix</keyword>
<dbReference type="Pfam" id="PF12113">
    <property type="entry name" value="SVM_signal"/>
    <property type="match status" value="1"/>
</dbReference>
<name>A0ABT9D4F6_9MOLU</name>
<keyword evidence="1" id="KW-0812">Transmembrane</keyword>
<dbReference type="EMBL" id="JAOSIQ010000045">
    <property type="protein sequence ID" value="MDO8064323.1"/>
    <property type="molecule type" value="Genomic_DNA"/>
</dbReference>
<evidence type="ECO:0000313" key="4">
    <source>
        <dbReference type="Proteomes" id="UP001170683"/>
    </source>
</evidence>
<gene>
    <name evidence="3" type="ORF">OC701_02550</name>
</gene>
<dbReference type="RefSeq" id="WP_304514513.1">
    <property type="nucleotide sequence ID" value="NZ_JAOSIQ010000045.1"/>
</dbReference>
<reference evidence="3 4" key="1">
    <citation type="journal article" date="2023" name="Int. J. Syst. Evol. Microbiol.">
        <title>The observation of taxonomic boundaries for the 16SrII and 16SrXXV phytoplasmas using genome-based delimitation.</title>
        <authorList>
            <person name="Rodrigues Jardim B."/>
            <person name="Tran-Nguyen L.T.T."/>
            <person name="Gambley C."/>
            <person name="Al-Sadi A.M."/>
            <person name="Al-Subhi A.M."/>
            <person name="Foissac X."/>
            <person name="Salar P."/>
            <person name="Cai H."/>
            <person name="Yang J.Y."/>
            <person name="Davis R."/>
            <person name="Jones L."/>
            <person name="Rodoni B."/>
            <person name="Constable F.E."/>
        </authorList>
    </citation>
    <scope>NUCLEOTIDE SEQUENCE [LARGE SCALE GENOMIC DNA]</scope>
    <source>
        <strain evidence="3">BAWM-225</strain>
    </source>
</reference>
<evidence type="ECO:0000259" key="2">
    <source>
        <dbReference type="Pfam" id="PF12113"/>
    </source>
</evidence>
<dbReference type="InterPro" id="IPR021970">
    <property type="entry name" value="SVM_signal"/>
</dbReference>
<keyword evidence="4" id="KW-1185">Reference proteome</keyword>
<dbReference type="Proteomes" id="UP001170683">
    <property type="component" value="Unassembled WGS sequence"/>
</dbReference>